<feature type="compositionally biased region" description="Basic residues" evidence="2">
    <location>
        <begin position="53"/>
        <end position="63"/>
    </location>
</feature>
<evidence type="ECO:0000256" key="1">
    <source>
        <dbReference type="RuleBase" id="RU367059"/>
    </source>
</evidence>
<comment type="function">
    <text evidence="1">Non-classical phosphatidylinositol (PtdIns) transfer protein (PITP), which exhibits PtdIns-binding/transfer activity in the absence of detectable PtdCho-binding/transfer activity. Regulates PtdIns(4,5)P2 homeostasis at the plasma membrane.</text>
</comment>
<keyword evidence="1" id="KW-0445">Lipid transport</keyword>
<dbReference type="RefSeq" id="XP_066666772.1">
    <property type="nucleotide sequence ID" value="XM_066814810.1"/>
</dbReference>
<accession>A0ABR1VYB7</accession>
<protein>
    <recommendedName>
        <fullName evidence="1">Phosphatidylinositol transfer protein SFH5</fullName>
        <shortName evidence="1">PITP SFH5</shortName>
    </recommendedName>
</protein>
<sequence>MADTESKPNTTPAKAVEEPVQDEQPIVKPEDPAPAADKPPKLLPKQRVPKPQPRPRSRPRQKPHIPPPPLQNPPKRKPRLLLPVRHPQPLPPLKSPPKKQQPAPPQDLYATQQASGHPEIWGVTLQDPSHHVPSQIIFQKYLNANDGDLAKAKDQLTKTPGLTTKATWSKDKFDALGYVTTYRADPSYKDKDDDTSASAKGKGKGKEGSDDPEAKEVFTWNVYGNVKDMDLTFGDRNEFLDWRVGLMELAMQELDIASATKPITAEWDPLQDLPGARLQFFVNVPAIMGWLYAVVKVFVAERTAKKFHPMGNGANMSAEFADSKVPGLGQMLPKEYGGQGEPLAVQGKQTLLD</sequence>
<keyword evidence="1" id="KW-0813">Transport</keyword>
<feature type="compositionally biased region" description="Pro residues" evidence="2">
    <location>
        <begin position="86"/>
        <end position="95"/>
    </location>
</feature>
<keyword evidence="3" id="KW-1133">Transmembrane helix</keyword>
<keyword evidence="3" id="KW-0812">Transmembrane</keyword>
<keyword evidence="1" id="KW-0963">Cytoplasm</keyword>
<dbReference type="GeneID" id="92047870"/>
<keyword evidence="1" id="KW-0256">Endoplasmic reticulum</keyword>
<dbReference type="InterPro" id="IPR011074">
    <property type="entry name" value="CRAL/TRIO_N_dom"/>
</dbReference>
<feature type="transmembrane region" description="Helical" evidence="3">
    <location>
        <begin position="280"/>
        <end position="299"/>
    </location>
</feature>
<feature type="region of interest" description="Disordered" evidence="2">
    <location>
        <begin position="187"/>
        <end position="212"/>
    </location>
</feature>
<reference evidence="5 6" key="1">
    <citation type="submission" date="2023-01" db="EMBL/GenBank/DDBJ databases">
        <title>Analysis of 21 Apiospora genomes using comparative genomics revels a genus with tremendous synthesis potential of carbohydrate active enzymes and secondary metabolites.</title>
        <authorList>
            <person name="Sorensen T."/>
        </authorList>
    </citation>
    <scope>NUCLEOTIDE SEQUENCE [LARGE SCALE GENOMIC DNA]</scope>
    <source>
        <strain evidence="5 6">CBS 114990</strain>
    </source>
</reference>
<feature type="region of interest" description="Disordered" evidence="2">
    <location>
        <begin position="1"/>
        <end position="124"/>
    </location>
</feature>
<organism evidence="5 6">
    <name type="scientific">Apiospora hydei</name>
    <dbReference type="NCBI Taxonomy" id="1337664"/>
    <lineage>
        <taxon>Eukaryota</taxon>
        <taxon>Fungi</taxon>
        <taxon>Dikarya</taxon>
        <taxon>Ascomycota</taxon>
        <taxon>Pezizomycotina</taxon>
        <taxon>Sordariomycetes</taxon>
        <taxon>Xylariomycetidae</taxon>
        <taxon>Amphisphaeriales</taxon>
        <taxon>Apiosporaceae</taxon>
        <taxon>Apiospora</taxon>
    </lineage>
</organism>
<dbReference type="InterPro" id="IPR036865">
    <property type="entry name" value="CRAL-TRIO_dom_sf"/>
</dbReference>
<keyword evidence="1 3" id="KW-0472">Membrane</keyword>
<comment type="subcellular location">
    <subcellularLocation>
        <location evidence="1">Cytoplasm</location>
    </subcellularLocation>
    <subcellularLocation>
        <location evidence="1">Endoplasmic reticulum membrane</location>
        <topology evidence="1">Peripheral membrane protein</topology>
    </subcellularLocation>
    <subcellularLocation>
        <location evidence="1">Microsome membrane</location>
        <topology evidence="1">Peripheral membrane protein</topology>
    </subcellularLocation>
</comment>
<evidence type="ECO:0000256" key="2">
    <source>
        <dbReference type="SAM" id="MobiDB-lite"/>
    </source>
</evidence>
<keyword evidence="1" id="KW-0492">Microsome</keyword>
<dbReference type="InterPro" id="IPR042938">
    <property type="entry name" value="Sfh5"/>
</dbReference>
<dbReference type="PANTHER" id="PTHR47669:SF1">
    <property type="entry name" value="PHOSPHATIDYLINOSITOL TRANSFER PROTEIN SFH5"/>
    <property type="match status" value="1"/>
</dbReference>
<evidence type="ECO:0000259" key="4">
    <source>
        <dbReference type="Pfam" id="PF03765"/>
    </source>
</evidence>
<proteinExistence type="inferred from homology"/>
<dbReference type="Proteomes" id="UP001433268">
    <property type="component" value="Unassembled WGS sequence"/>
</dbReference>
<gene>
    <name evidence="5" type="ORF">PG997_010495</name>
</gene>
<comment type="caution">
    <text evidence="5">The sequence shown here is derived from an EMBL/GenBank/DDBJ whole genome shotgun (WGS) entry which is preliminary data.</text>
</comment>
<dbReference type="EMBL" id="JAQQWN010000007">
    <property type="protein sequence ID" value="KAK8075832.1"/>
    <property type="molecule type" value="Genomic_DNA"/>
</dbReference>
<feature type="domain" description="CRAL/TRIO N-terminal" evidence="4">
    <location>
        <begin position="115"/>
        <end position="158"/>
    </location>
</feature>
<comment type="similarity">
    <text evidence="1">Belongs to the SFH5 family.</text>
</comment>
<evidence type="ECO:0000313" key="6">
    <source>
        <dbReference type="Proteomes" id="UP001433268"/>
    </source>
</evidence>
<name>A0ABR1VYB7_9PEZI</name>
<keyword evidence="6" id="KW-1185">Reference proteome</keyword>
<dbReference type="PANTHER" id="PTHR47669">
    <property type="entry name" value="PHOSPHATIDYLINOSITOL TRANSFER PROTEIN SFH5"/>
    <property type="match status" value="1"/>
</dbReference>
<dbReference type="SUPFAM" id="SSF52087">
    <property type="entry name" value="CRAL/TRIO domain"/>
    <property type="match status" value="1"/>
</dbReference>
<evidence type="ECO:0000256" key="3">
    <source>
        <dbReference type="SAM" id="Phobius"/>
    </source>
</evidence>
<dbReference type="Gene3D" id="3.40.525.10">
    <property type="entry name" value="CRAL-TRIO lipid binding domain"/>
    <property type="match status" value="1"/>
</dbReference>
<dbReference type="Pfam" id="PF03765">
    <property type="entry name" value="CRAL_TRIO_N"/>
    <property type="match status" value="1"/>
</dbReference>
<evidence type="ECO:0000313" key="5">
    <source>
        <dbReference type="EMBL" id="KAK8075832.1"/>
    </source>
</evidence>